<keyword evidence="5 9" id="KW-0812">Transmembrane</keyword>
<dbReference type="AlphaFoldDB" id="A0A8J7RZV6"/>
<evidence type="ECO:0000256" key="3">
    <source>
        <dbReference type="ARBA" id="ARBA00022448"/>
    </source>
</evidence>
<evidence type="ECO:0000256" key="4">
    <source>
        <dbReference type="ARBA" id="ARBA00022475"/>
    </source>
</evidence>
<dbReference type="EMBL" id="JAGMWN010000001">
    <property type="protein sequence ID" value="MBP5856109.1"/>
    <property type="molecule type" value="Genomic_DNA"/>
</dbReference>
<comment type="subcellular location">
    <subcellularLocation>
        <location evidence="1">Cell membrane</location>
        <topology evidence="1">Multi-pass membrane protein</topology>
    </subcellularLocation>
</comment>
<keyword evidence="3" id="KW-0813">Transport</keyword>
<dbReference type="InterPro" id="IPR000540">
    <property type="entry name" value="Flag_MotA_CS"/>
</dbReference>
<evidence type="ECO:0000256" key="8">
    <source>
        <dbReference type="ARBA" id="ARBA00023136"/>
    </source>
</evidence>
<feature type="transmembrane region" description="Helical" evidence="9">
    <location>
        <begin position="21"/>
        <end position="43"/>
    </location>
</feature>
<protein>
    <submittedName>
        <fullName evidence="11">MotA/TolQ/ExbB proton channel family protein</fullName>
    </submittedName>
</protein>
<feature type="transmembrane region" description="Helical" evidence="9">
    <location>
        <begin position="170"/>
        <end position="191"/>
    </location>
</feature>
<name>A0A8J7RZV6_9PROT</name>
<keyword evidence="4" id="KW-1003">Cell membrane</keyword>
<dbReference type="GO" id="GO:0006935">
    <property type="term" value="P:chemotaxis"/>
    <property type="evidence" value="ECO:0007669"/>
    <property type="project" value="InterPro"/>
</dbReference>
<dbReference type="Pfam" id="PF01618">
    <property type="entry name" value="MotA_ExbB"/>
    <property type="match status" value="1"/>
</dbReference>
<evidence type="ECO:0000256" key="5">
    <source>
        <dbReference type="ARBA" id="ARBA00022692"/>
    </source>
</evidence>
<dbReference type="PANTHER" id="PTHR30433:SF2">
    <property type="entry name" value="MOTILITY PROTEIN A"/>
    <property type="match status" value="1"/>
</dbReference>
<evidence type="ECO:0000259" key="10">
    <source>
        <dbReference type="Pfam" id="PF01618"/>
    </source>
</evidence>
<comment type="caution">
    <text evidence="11">The sequence shown here is derived from an EMBL/GenBank/DDBJ whole genome shotgun (WGS) entry which is preliminary data.</text>
</comment>
<evidence type="ECO:0000256" key="9">
    <source>
        <dbReference type="SAM" id="Phobius"/>
    </source>
</evidence>
<evidence type="ECO:0000256" key="2">
    <source>
        <dbReference type="ARBA" id="ARBA00008038"/>
    </source>
</evidence>
<feature type="transmembrane region" description="Helical" evidence="9">
    <location>
        <begin position="55"/>
        <end position="73"/>
    </location>
</feature>
<keyword evidence="7 9" id="KW-1133">Transmembrane helix</keyword>
<comment type="similarity">
    <text evidence="2">Belongs to the MotA family.</text>
</comment>
<dbReference type="InterPro" id="IPR002898">
    <property type="entry name" value="MotA_ExbB_proton_chnl"/>
</dbReference>
<dbReference type="InterPro" id="IPR047055">
    <property type="entry name" value="MotA-like"/>
</dbReference>
<evidence type="ECO:0000256" key="6">
    <source>
        <dbReference type="ARBA" id="ARBA00022779"/>
    </source>
</evidence>
<dbReference type="PANTHER" id="PTHR30433">
    <property type="entry name" value="CHEMOTAXIS PROTEIN MOTA"/>
    <property type="match status" value="1"/>
</dbReference>
<dbReference type="GO" id="GO:0005886">
    <property type="term" value="C:plasma membrane"/>
    <property type="evidence" value="ECO:0007669"/>
    <property type="project" value="UniProtKB-SubCell"/>
</dbReference>
<evidence type="ECO:0000256" key="1">
    <source>
        <dbReference type="ARBA" id="ARBA00004651"/>
    </source>
</evidence>
<feature type="transmembrane region" description="Helical" evidence="9">
    <location>
        <begin position="203"/>
        <end position="221"/>
    </location>
</feature>
<keyword evidence="8 9" id="KW-0472">Membrane</keyword>
<accession>A0A8J7RZV6</accession>
<evidence type="ECO:0000256" key="7">
    <source>
        <dbReference type="ARBA" id="ARBA00022989"/>
    </source>
</evidence>
<evidence type="ECO:0000313" key="12">
    <source>
        <dbReference type="Proteomes" id="UP000672602"/>
    </source>
</evidence>
<dbReference type="RefSeq" id="WP_210680654.1">
    <property type="nucleotide sequence ID" value="NZ_JAGMWN010000001.1"/>
</dbReference>
<gene>
    <name evidence="11" type="ORF">KAJ83_03750</name>
</gene>
<keyword evidence="6" id="KW-0283">Flagellar rotation</keyword>
<feature type="domain" description="MotA/TolQ/ExbB proton channel" evidence="10">
    <location>
        <begin position="125"/>
        <end position="234"/>
    </location>
</feature>
<sequence length="276" mass="29350">MASEAEDGPRRPLTQPTTRTAIDVATLGGMIAAAGLIGMAILLGGSPTAFLDLPSVLIVIGGTLGVTTACYSLKDMGGAGKTVMRTILRAHDNPSEAAVQLLQLSQIGRHKGTLALQNYLVALEDSPMLHQGLQMAIDGTPAEEVERIMRREVQSIAQRQSRSVAILRKAAEISPAMGLIGTLVGLIQMLGNLDDPSTIGPSMAVALLTTFYGALLANVVFTPLASKMERNAAEDMLVNHMHVMATASIARQENPRRLEMLLNTILPPSERVDYFG</sequence>
<dbReference type="PROSITE" id="PS01307">
    <property type="entry name" value="MOTA"/>
    <property type="match status" value="1"/>
</dbReference>
<evidence type="ECO:0000313" key="11">
    <source>
        <dbReference type="EMBL" id="MBP5856109.1"/>
    </source>
</evidence>
<reference evidence="11" key="1">
    <citation type="submission" date="2021-04" db="EMBL/GenBank/DDBJ databases">
        <authorList>
            <person name="Zhang D.-C."/>
        </authorList>
    </citation>
    <scope>NUCLEOTIDE SEQUENCE</scope>
    <source>
        <strain evidence="11">CGMCC 1.15697</strain>
    </source>
</reference>
<organism evidence="11 12">
    <name type="scientific">Marivibrio halodurans</name>
    <dbReference type="NCBI Taxonomy" id="2039722"/>
    <lineage>
        <taxon>Bacteria</taxon>
        <taxon>Pseudomonadati</taxon>
        <taxon>Pseudomonadota</taxon>
        <taxon>Alphaproteobacteria</taxon>
        <taxon>Rhodospirillales</taxon>
        <taxon>Rhodospirillaceae</taxon>
        <taxon>Marivibrio</taxon>
    </lineage>
</organism>
<dbReference type="Proteomes" id="UP000672602">
    <property type="component" value="Unassembled WGS sequence"/>
</dbReference>
<keyword evidence="12" id="KW-1185">Reference proteome</keyword>
<proteinExistence type="inferred from homology"/>
<dbReference type="GO" id="GO:0071978">
    <property type="term" value="P:bacterial-type flagellum-dependent swarming motility"/>
    <property type="evidence" value="ECO:0007669"/>
    <property type="project" value="InterPro"/>
</dbReference>